<evidence type="ECO:0000313" key="3">
    <source>
        <dbReference type="Proteomes" id="UP000184330"/>
    </source>
</evidence>
<feature type="region of interest" description="Disordered" evidence="1">
    <location>
        <begin position="958"/>
        <end position="1033"/>
    </location>
</feature>
<gene>
    <name evidence="2" type="ORF">PAC_01970</name>
</gene>
<feature type="compositionally biased region" description="Basic and acidic residues" evidence="1">
    <location>
        <begin position="1081"/>
        <end position="1102"/>
    </location>
</feature>
<organism evidence="2 3">
    <name type="scientific">Phialocephala subalpina</name>
    <dbReference type="NCBI Taxonomy" id="576137"/>
    <lineage>
        <taxon>Eukaryota</taxon>
        <taxon>Fungi</taxon>
        <taxon>Dikarya</taxon>
        <taxon>Ascomycota</taxon>
        <taxon>Pezizomycotina</taxon>
        <taxon>Leotiomycetes</taxon>
        <taxon>Helotiales</taxon>
        <taxon>Mollisiaceae</taxon>
        <taxon>Phialocephala</taxon>
        <taxon>Phialocephala fortinii species complex</taxon>
    </lineage>
</organism>
<dbReference type="STRING" id="576137.A0A1L7WH58"/>
<feature type="compositionally biased region" description="Basic and acidic residues" evidence="1">
    <location>
        <begin position="1018"/>
        <end position="1027"/>
    </location>
</feature>
<feature type="region of interest" description="Disordered" evidence="1">
    <location>
        <begin position="801"/>
        <end position="836"/>
    </location>
</feature>
<keyword evidence="3" id="KW-1185">Reference proteome</keyword>
<evidence type="ECO:0000256" key="1">
    <source>
        <dbReference type="SAM" id="MobiDB-lite"/>
    </source>
</evidence>
<feature type="compositionally biased region" description="Pro residues" evidence="1">
    <location>
        <begin position="1002"/>
        <end position="1011"/>
    </location>
</feature>
<feature type="region of interest" description="Disordered" evidence="1">
    <location>
        <begin position="1048"/>
        <end position="1109"/>
    </location>
</feature>
<feature type="compositionally biased region" description="Pro residues" evidence="1">
    <location>
        <begin position="980"/>
        <end position="990"/>
    </location>
</feature>
<sequence length="1109" mass="127247">MRSNHAQIPGARLERINMQQTRAAAEDSRLDTERRLICKGSALIRFEYLKWNEYIKRNEAKRRPDKEHVERLTRIFRKAGCRPLERTHHIPAIVSRQQLDAALEDARRKKRWKADALPSNYATINTQDGYPELEFPSGIECLHGLHRIQAGKEWLLPTEKWWIVDLYLSGISYELSTILNEEYSNKENPCDGEIYRKIREYQEEPRKADSQISPATCVSFEMLWWARFNKSRERKLRPLLSCWQHGTLRVSFDALSKIPGLFDAGMMVTTLNKVMGTKCYEEICHYNEKYILNAWAGFIKGIRNGFQRIDKTTVKAVELRAPGVSTWDAQSLQGQVLGGKIFSGFSRQERETIWENIVAFKGIIPSLSNFFQDVHLLQACVNSIRWLITVPPGQTVFTALGKAYTQRETQVVLTSATTFRSETGSRSYCMRLAYLGLFAIAMRDYKDMPKADGEKIVKEMPRAKADREVLRRFASFAYLLGFNSPEIEMLKGDSGQPSLADAPALIPITVTTGPGEDVKRRRGLPRTNTFREDKNYLYLDNLYREKDETGEGITSFFVLKSWFIAFFGPWPGPASSTESLNHHQRYVDEEDVSMGEELPGIPNQRDVEQEAPFIQEPELERSNMDEQMQETATPRIINGPSIEADRTLEEEEDTLFVQPMTQRHVNEVGDTVKIRFVEREGNECDVLNPLQEYAGHVRVQRVERGDPTSRVAQAVQIFLDMGKRTCDRNKKYVAPDECYSVATRAENNNTLFLIPDVGYQTEGQRYEAPESGGQAMEESRDDEIRQEIVWEQEVMQNLEGQHQTTEGLEEPDQEGDKPDSALLDNEKDNAANAHIPDRNNTTIYLKRRVGDSHDASKPAKDWKWEVVHRMDVPIGDPHNIVGHKMKRVWREMHLKPHDKNLRTLEYGDCYRVAAEADDHTLYLMAPSPQTEEERASERTWVPPVPLPAGVFDLQDKLSRRRPHASPQPQEDTGFGSSAFIPPPNIHPLPPKWEAAKETRWNPPFPPPPQQQPPLVKSSAEDHRDKIGGGHNKVGMSFQEESRRIRQGKLKMRNMQQPTGDQPKGSSEHRKLIKPRNRKMRTTPDREMAEGDFEMKSCDDNGDFKSVQAR</sequence>
<proteinExistence type="predicted"/>
<dbReference type="OrthoDB" id="4227485at2759"/>
<evidence type="ECO:0000313" key="2">
    <source>
        <dbReference type="EMBL" id="CZR52093.1"/>
    </source>
</evidence>
<reference evidence="2 3" key="1">
    <citation type="submission" date="2016-03" db="EMBL/GenBank/DDBJ databases">
        <authorList>
            <person name="Ploux O."/>
        </authorList>
    </citation>
    <scope>NUCLEOTIDE SEQUENCE [LARGE SCALE GENOMIC DNA]</scope>
    <source>
        <strain evidence="2 3">UAMH 11012</strain>
    </source>
</reference>
<dbReference type="EMBL" id="FJOG01000002">
    <property type="protein sequence ID" value="CZR52093.1"/>
    <property type="molecule type" value="Genomic_DNA"/>
</dbReference>
<accession>A0A1L7WH58</accession>
<feature type="compositionally biased region" description="Basic and acidic residues" evidence="1">
    <location>
        <begin position="814"/>
        <end position="829"/>
    </location>
</feature>
<dbReference type="Pfam" id="PF12520">
    <property type="entry name" value="DUF3723"/>
    <property type="match status" value="2"/>
</dbReference>
<dbReference type="InterPro" id="IPR022198">
    <property type="entry name" value="DUF3723"/>
</dbReference>
<name>A0A1L7WH58_9HELO</name>
<dbReference type="Proteomes" id="UP000184330">
    <property type="component" value="Unassembled WGS sequence"/>
</dbReference>
<dbReference type="AlphaFoldDB" id="A0A1L7WH58"/>
<feature type="compositionally biased region" description="Basic residues" evidence="1">
    <location>
        <begin position="1070"/>
        <end position="1080"/>
    </location>
</feature>
<protein>
    <submittedName>
        <fullName evidence="2">Uncharacterized protein</fullName>
    </submittedName>
</protein>